<dbReference type="OrthoDB" id="1151192at2"/>
<dbReference type="RefSeq" id="WP_089357612.1">
    <property type="nucleotide sequence ID" value="NZ_FZPD01000005.1"/>
</dbReference>
<gene>
    <name evidence="1" type="ORF">SAMN05421640_2915</name>
</gene>
<dbReference type="PROSITE" id="PS51257">
    <property type="entry name" value="PROKAR_LIPOPROTEIN"/>
    <property type="match status" value="1"/>
</dbReference>
<dbReference type="Proteomes" id="UP000198393">
    <property type="component" value="Unassembled WGS sequence"/>
</dbReference>
<protein>
    <submittedName>
        <fullName evidence="1">Uncharacterized protein</fullName>
    </submittedName>
</protein>
<name>A0A239L2E2_EKHLU</name>
<proteinExistence type="predicted"/>
<evidence type="ECO:0000313" key="1">
    <source>
        <dbReference type="EMBL" id="SNT24485.1"/>
    </source>
</evidence>
<dbReference type="AlphaFoldDB" id="A0A239L2E2"/>
<accession>A0A239L2E2</accession>
<evidence type="ECO:0000313" key="2">
    <source>
        <dbReference type="Proteomes" id="UP000198393"/>
    </source>
</evidence>
<sequence>MKTIQLIALVTVISFSCEDNLDLNGAQSLPEPESVFSPPSWLIGNWIDDSNTTNFRFEIDNIRLAMEDTVINFSKAYPDAHEDFKTADLYQFSTIIEDQIRIRFYFERKMSNKLDYTLRIMGSGPTIELTKR</sequence>
<dbReference type="EMBL" id="FZPD01000005">
    <property type="protein sequence ID" value="SNT24485.1"/>
    <property type="molecule type" value="Genomic_DNA"/>
</dbReference>
<keyword evidence="2" id="KW-1185">Reference proteome</keyword>
<organism evidence="1 2">
    <name type="scientific">Ekhidna lutea</name>
    <dbReference type="NCBI Taxonomy" id="447679"/>
    <lineage>
        <taxon>Bacteria</taxon>
        <taxon>Pseudomonadati</taxon>
        <taxon>Bacteroidota</taxon>
        <taxon>Cytophagia</taxon>
        <taxon>Cytophagales</taxon>
        <taxon>Reichenbachiellaceae</taxon>
        <taxon>Ekhidna</taxon>
    </lineage>
</organism>
<reference evidence="1 2" key="1">
    <citation type="submission" date="2017-06" db="EMBL/GenBank/DDBJ databases">
        <authorList>
            <person name="Kim H.J."/>
            <person name="Triplett B.A."/>
        </authorList>
    </citation>
    <scope>NUCLEOTIDE SEQUENCE [LARGE SCALE GENOMIC DNA]</scope>
    <source>
        <strain evidence="1 2">DSM 19307</strain>
    </source>
</reference>